<keyword evidence="6" id="KW-0804">Transcription</keyword>
<dbReference type="InterPro" id="IPR003340">
    <property type="entry name" value="B3_DNA-bd"/>
</dbReference>
<dbReference type="InterPro" id="IPR032675">
    <property type="entry name" value="LRR_dom_sf"/>
</dbReference>
<dbReference type="SUPFAM" id="SSF52047">
    <property type="entry name" value="RNI-like"/>
    <property type="match status" value="1"/>
</dbReference>
<dbReference type="Gene3D" id="1.20.930.10">
    <property type="entry name" value="Conserved domain common to transcription factors TFIIS, elongin A, CRSP70"/>
    <property type="match status" value="1"/>
</dbReference>
<dbReference type="PROSITE" id="PS50103">
    <property type="entry name" value="ZF_C3H1"/>
    <property type="match status" value="1"/>
</dbReference>
<dbReference type="CDD" id="cd10017">
    <property type="entry name" value="B3_DNA"/>
    <property type="match status" value="1"/>
</dbReference>
<organism evidence="14 15">
    <name type="scientific">Brassica rapa subsp. trilocularis</name>
    <dbReference type="NCBI Taxonomy" id="1813537"/>
    <lineage>
        <taxon>Eukaryota</taxon>
        <taxon>Viridiplantae</taxon>
        <taxon>Streptophyta</taxon>
        <taxon>Embryophyta</taxon>
        <taxon>Tracheophyta</taxon>
        <taxon>Spermatophyta</taxon>
        <taxon>Magnoliopsida</taxon>
        <taxon>eudicotyledons</taxon>
        <taxon>Gunneridae</taxon>
        <taxon>Pentapetalae</taxon>
        <taxon>rosids</taxon>
        <taxon>malvids</taxon>
        <taxon>Brassicales</taxon>
        <taxon>Brassicaceae</taxon>
        <taxon>Brassiceae</taxon>
        <taxon>Brassica</taxon>
    </lineage>
</organism>
<evidence type="ECO:0000313" key="14">
    <source>
        <dbReference type="EMBL" id="KAG5406779.1"/>
    </source>
</evidence>
<dbReference type="PRINTS" id="PR00364">
    <property type="entry name" value="DISEASERSIST"/>
</dbReference>
<evidence type="ECO:0000256" key="3">
    <source>
        <dbReference type="ARBA" id="ARBA00022821"/>
    </source>
</evidence>
<dbReference type="Pfam" id="PF08711">
    <property type="entry name" value="Med26"/>
    <property type="match status" value="1"/>
</dbReference>
<dbReference type="Pfam" id="PF02362">
    <property type="entry name" value="B3"/>
    <property type="match status" value="1"/>
</dbReference>
<evidence type="ECO:0000256" key="1">
    <source>
        <dbReference type="ARBA" id="ARBA00004123"/>
    </source>
</evidence>
<feature type="domain" description="TFIIS N-terminal" evidence="13">
    <location>
        <begin position="661"/>
        <end position="735"/>
    </location>
</feature>
<dbReference type="InterPro" id="IPR058546">
    <property type="entry name" value="RPS4B/Roq1-like_LRR"/>
</dbReference>
<dbReference type="EMBL" id="JADBGQ010000003">
    <property type="protein sequence ID" value="KAG5406779.1"/>
    <property type="molecule type" value="Genomic_DNA"/>
</dbReference>
<evidence type="ECO:0000256" key="5">
    <source>
        <dbReference type="ARBA" id="ARBA00023125"/>
    </source>
</evidence>
<evidence type="ECO:0000256" key="6">
    <source>
        <dbReference type="ARBA" id="ARBA00023163"/>
    </source>
</evidence>
<sequence length="961" mass="108231">MEILFEKCLTTSDLSNLDTNVVTANEDVGKYFRLVTVVVRGTEQILRIEDEEGKPWQFGFTDLNVSQRYVLTKGWSNYVKEKQLGVGDFVFLQRLFTDSSRLFIGFRRREAVLGQCQDLTSLATASEKLKEVETPLQLRSPRHSVTGFDGILLVSGGDNQDSEERYFISYISKELCLHIRGQSGSFRRAFSRLEHSVLSSQVPTLTAINKYQYMKGEDVILAKSIVSDVCLLLNSETNMKLRGRLQIQSILSLLNCSHFSAPHIVGLWGMAGIGKTAITREIFRRQAERYDVCYFLPDFHIVCQTRGLSHLRDEFFSRISGEEKVTIDACDTKLGFIRDRFLSKKVLVVLDGVSSARDAEFLVGGFGWFSGGHTLILTSRNRQVLVQCNAKEIYEIQKLSERESLQLCSQFATEQNWKGSTSLVSELNLENLKRIILSHSRRLIKFPRLSKARNLEHIDLEGCTSLVKVNSSILHHHKLIFLSLKDCSHLQTMPTTVHLEALEVLNLSGCLELEDFPDFSPNLKELYLAGTAIREMPSSIGGLSKLVTLDLENCDRLQHLPPEIRNLKVVVTLSAKRPAASMNLSSVEDKAPPYTRCRLKRVIESVILSLRKKKRENTVPRADMRVNEKTMEEKEVREKSVDGDNDDDFDPFATLCDDRKKSILKIQEKLEDPDLSEEALVELLQKLEYVDITLKDLQGSNIWRLVNLVQRRRTGNAKRLAQQLIKKWKETVEKTLTDKQRSDLKPPNLIGKRKECNSESQNKHRSHPFHHPKDTETSVPEGSLNLEGLPLRPGKPVCASYFHTGSCISGPTCIFDHPSLIPVHKTTSLYSNQLGLSSSIGDSSSDLVGPATKQRRIHKNTSSMASETLHSSPLGFASSIGDSSSELVEASTKKPPVHKNTSSLVPQMPHFNPLGFSYSIGDSSSELVEASTVSEITHTNVGRNPSDSWDDEEDSQFWLHL</sequence>
<comment type="caution">
    <text evidence="14">The sequence shown here is derived from an EMBL/GenBank/DDBJ whole genome shotgun (WGS) entry which is preliminary data.</text>
</comment>
<dbReference type="SUPFAM" id="SSF52540">
    <property type="entry name" value="P-loop containing nucleoside triphosphate hydrolases"/>
    <property type="match status" value="1"/>
</dbReference>
<evidence type="ECO:0000259" key="13">
    <source>
        <dbReference type="PROSITE" id="PS51319"/>
    </source>
</evidence>
<proteinExistence type="predicted"/>
<evidence type="ECO:0000259" key="12">
    <source>
        <dbReference type="PROSITE" id="PS50863"/>
    </source>
</evidence>
<evidence type="ECO:0000256" key="9">
    <source>
        <dbReference type="PROSITE-ProRule" id="PRU00723"/>
    </source>
</evidence>
<feature type="zinc finger region" description="C3H1-type" evidence="9">
    <location>
        <begin position="792"/>
        <end position="820"/>
    </location>
</feature>
<keyword evidence="9" id="KW-0863">Zinc-finger</keyword>
<dbReference type="Gene3D" id="3.80.10.10">
    <property type="entry name" value="Ribonuclease Inhibitor"/>
    <property type="match status" value="1"/>
</dbReference>
<dbReference type="InterPro" id="IPR015300">
    <property type="entry name" value="DNA-bd_pseudobarrel_sf"/>
</dbReference>
<dbReference type="Pfam" id="PF00931">
    <property type="entry name" value="NB-ARC"/>
    <property type="match status" value="1"/>
</dbReference>
<dbReference type="InterPro" id="IPR017923">
    <property type="entry name" value="TFIIS_N"/>
</dbReference>
<evidence type="ECO:0000256" key="4">
    <source>
        <dbReference type="ARBA" id="ARBA00023015"/>
    </source>
</evidence>
<reference evidence="14 15" key="1">
    <citation type="submission" date="2021-03" db="EMBL/GenBank/DDBJ databases">
        <authorList>
            <person name="King G.J."/>
            <person name="Bancroft I."/>
            <person name="Baten A."/>
            <person name="Bloomfield J."/>
            <person name="Borpatragohain P."/>
            <person name="He Z."/>
            <person name="Irish N."/>
            <person name="Irwin J."/>
            <person name="Liu K."/>
            <person name="Mauleon R.P."/>
            <person name="Moore J."/>
            <person name="Morris R."/>
            <person name="Ostergaard L."/>
            <person name="Wang B."/>
            <person name="Wells R."/>
        </authorList>
    </citation>
    <scope>NUCLEOTIDE SEQUENCE [LARGE SCALE GENOMIC DNA]</scope>
    <source>
        <strain evidence="14">R-o-18</strain>
        <tissue evidence="14">Leaf</tissue>
    </source>
</reference>
<dbReference type="SUPFAM" id="SSF101936">
    <property type="entry name" value="DNA-binding pseudobarrel domain"/>
    <property type="match status" value="1"/>
</dbReference>
<dbReference type="InterPro" id="IPR002182">
    <property type="entry name" value="NB-ARC"/>
</dbReference>
<dbReference type="InterPro" id="IPR027417">
    <property type="entry name" value="P-loop_NTPase"/>
</dbReference>
<gene>
    <name evidence="14" type="primary">A03p055580.1_BraROA</name>
    <name evidence="14" type="ORF">IGI04_012898</name>
</gene>
<keyword evidence="15" id="KW-1185">Reference proteome</keyword>
<comment type="subcellular location">
    <subcellularLocation>
        <location evidence="1 8">Nucleus</location>
    </subcellularLocation>
</comment>
<keyword evidence="5" id="KW-0238">DNA-binding</keyword>
<dbReference type="PANTHER" id="PTHR11017:SF278">
    <property type="entry name" value="SERINE_THREONINE-PROTEIN PHOSPHATASE 1 REGULATORY SUBUNIT 10"/>
    <property type="match status" value="1"/>
</dbReference>
<dbReference type="SMART" id="SM00509">
    <property type="entry name" value="TFS2N"/>
    <property type="match status" value="1"/>
</dbReference>
<dbReference type="SUPFAM" id="SSF47676">
    <property type="entry name" value="Conserved domain common to transcription factors TFIIS, elongin A, CRSP70"/>
    <property type="match status" value="1"/>
</dbReference>
<dbReference type="InterPro" id="IPR044974">
    <property type="entry name" value="Disease_R_plants"/>
</dbReference>
<name>A0ABQ7N7A5_BRACM</name>
<dbReference type="Gene3D" id="2.40.330.10">
    <property type="entry name" value="DNA-binding pseudobarrel domain"/>
    <property type="match status" value="1"/>
</dbReference>
<evidence type="ECO:0000256" key="7">
    <source>
        <dbReference type="ARBA" id="ARBA00023242"/>
    </source>
</evidence>
<feature type="domain" description="TF-B3" evidence="12">
    <location>
        <begin position="46"/>
        <end position="110"/>
    </location>
</feature>
<dbReference type="InterPro" id="IPR000571">
    <property type="entry name" value="Znf_CCCH"/>
</dbReference>
<keyword evidence="9" id="KW-0479">Metal-binding</keyword>
<dbReference type="InterPro" id="IPR003617">
    <property type="entry name" value="TFIIS/CRSP70_N_sub"/>
</dbReference>
<accession>A0ABQ7N7A5</accession>
<dbReference type="PROSITE" id="PS50863">
    <property type="entry name" value="B3"/>
    <property type="match status" value="1"/>
</dbReference>
<evidence type="ECO:0000256" key="10">
    <source>
        <dbReference type="SAM" id="MobiDB-lite"/>
    </source>
</evidence>
<feature type="region of interest" description="Disordered" evidence="10">
    <location>
        <begin position="886"/>
        <end position="906"/>
    </location>
</feature>
<keyword evidence="9" id="KW-0862">Zinc</keyword>
<evidence type="ECO:0000313" key="15">
    <source>
        <dbReference type="Proteomes" id="UP000823674"/>
    </source>
</evidence>
<dbReference type="PROSITE" id="PS51319">
    <property type="entry name" value="TFIIS_N"/>
    <property type="match status" value="1"/>
</dbReference>
<dbReference type="PANTHER" id="PTHR11017">
    <property type="entry name" value="LEUCINE-RICH REPEAT-CONTAINING PROTEIN"/>
    <property type="match status" value="1"/>
</dbReference>
<keyword evidence="4" id="KW-0805">Transcription regulation</keyword>
<dbReference type="InterPro" id="IPR035441">
    <property type="entry name" value="TFIIS/LEDGF_dom_sf"/>
</dbReference>
<feature type="region of interest" description="Disordered" evidence="10">
    <location>
        <begin position="737"/>
        <end position="783"/>
    </location>
</feature>
<keyword evidence="7 8" id="KW-0539">Nucleus</keyword>
<dbReference type="Proteomes" id="UP000823674">
    <property type="component" value="Chromosome A03"/>
</dbReference>
<protein>
    <recommendedName>
        <fullName evidence="2">Serine/threonine-protein phosphatase 1 regulatory subunit 10</fullName>
    </recommendedName>
</protein>
<dbReference type="Pfam" id="PF23286">
    <property type="entry name" value="LRR_13"/>
    <property type="match status" value="1"/>
</dbReference>
<feature type="domain" description="C3H1-type" evidence="11">
    <location>
        <begin position="792"/>
        <end position="820"/>
    </location>
</feature>
<dbReference type="SMART" id="SM01019">
    <property type="entry name" value="B3"/>
    <property type="match status" value="1"/>
</dbReference>
<evidence type="ECO:0000259" key="11">
    <source>
        <dbReference type="PROSITE" id="PS50103"/>
    </source>
</evidence>
<evidence type="ECO:0000256" key="2">
    <source>
        <dbReference type="ARBA" id="ARBA00022330"/>
    </source>
</evidence>
<keyword evidence="3" id="KW-0611">Plant defense</keyword>
<dbReference type="Gene3D" id="3.40.50.300">
    <property type="entry name" value="P-loop containing nucleotide triphosphate hydrolases"/>
    <property type="match status" value="1"/>
</dbReference>
<evidence type="ECO:0000256" key="8">
    <source>
        <dbReference type="PROSITE-ProRule" id="PRU00649"/>
    </source>
</evidence>